<protein>
    <submittedName>
        <fullName evidence="2">Uncharacterized protein</fullName>
    </submittedName>
</protein>
<feature type="transmembrane region" description="Helical" evidence="1">
    <location>
        <begin position="388"/>
        <end position="405"/>
    </location>
</feature>
<feature type="transmembrane region" description="Helical" evidence="1">
    <location>
        <begin position="364"/>
        <end position="382"/>
    </location>
</feature>
<keyword evidence="1" id="KW-0812">Transmembrane</keyword>
<accession>A0ABT3L734</accession>
<sequence>MFEEAQGIPHLPDLTQPSQLVELGQWGLWGLVVLVLLLSVLGIAIALFNFSLRSDLVAQQEWLQQGTRWYGFALRALPHLSLVLVLLIFGFLGCGTLSKRYHFWEQAKVAQTAQSVAGQRMEQVSPRFYYVTQEPYSYTTFVDGRLVTVEDTQEIDRSLPLTRSQIQVTLEQEQDVQKAGQNIYLVDFVGEFQVKNTLDEQQDFFWQVHPPSDYRLLQNFRVERDGTPLIAKADNSYRFPVSLGAGEETGFRVSYQAQGAPRWVYTAYGELLSNFELAIAAQFPNADFASGIKPTETVVSGNRTRYTWTFAENVSVQNPFGVFTSTPALKNTGILPRLLLLAPAIFLWWVLLLYLSLPMSFQNIALVGGMFYAHLLALTYLSRSLPPVPTWLALSVFLLALTWGLGRKSHTVTAALVCTLTGVILPIFGLLVPYTGLTLALAGLGSVTWLAVHHWYLGSAE</sequence>
<feature type="transmembrane region" description="Helical" evidence="1">
    <location>
        <begin position="412"/>
        <end position="431"/>
    </location>
</feature>
<organism evidence="2 3">
    <name type="scientific">Spirulina subsalsa FACHB-351</name>
    <dbReference type="NCBI Taxonomy" id="234711"/>
    <lineage>
        <taxon>Bacteria</taxon>
        <taxon>Bacillati</taxon>
        <taxon>Cyanobacteriota</taxon>
        <taxon>Cyanophyceae</taxon>
        <taxon>Spirulinales</taxon>
        <taxon>Spirulinaceae</taxon>
        <taxon>Spirulina</taxon>
    </lineage>
</organism>
<feature type="transmembrane region" description="Helical" evidence="1">
    <location>
        <begin position="26"/>
        <end position="48"/>
    </location>
</feature>
<keyword evidence="1" id="KW-0472">Membrane</keyword>
<dbReference type="RefSeq" id="WP_265265177.1">
    <property type="nucleotide sequence ID" value="NZ_JAIHOM010000066.1"/>
</dbReference>
<keyword evidence="3" id="KW-1185">Reference proteome</keyword>
<evidence type="ECO:0000256" key="1">
    <source>
        <dbReference type="SAM" id="Phobius"/>
    </source>
</evidence>
<dbReference type="Proteomes" id="UP001526426">
    <property type="component" value="Unassembled WGS sequence"/>
</dbReference>
<feature type="transmembrane region" description="Helical" evidence="1">
    <location>
        <begin position="437"/>
        <end position="457"/>
    </location>
</feature>
<evidence type="ECO:0000313" key="2">
    <source>
        <dbReference type="EMBL" id="MCW6037319.1"/>
    </source>
</evidence>
<gene>
    <name evidence="2" type="ORF">K4A83_13710</name>
</gene>
<proteinExistence type="predicted"/>
<feature type="transmembrane region" description="Helical" evidence="1">
    <location>
        <begin position="338"/>
        <end position="357"/>
    </location>
</feature>
<dbReference type="EMBL" id="JAIHOM010000066">
    <property type="protein sequence ID" value="MCW6037319.1"/>
    <property type="molecule type" value="Genomic_DNA"/>
</dbReference>
<comment type="caution">
    <text evidence="2">The sequence shown here is derived from an EMBL/GenBank/DDBJ whole genome shotgun (WGS) entry which is preliminary data.</text>
</comment>
<reference evidence="2 3" key="1">
    <citation type="submission" date="2021-08" db="EMBL/GenBank/DDBJ databases">
        <title>Draft genome sequence of Spirulina subsalsa with high tolerance to salinity and hype-accumulation of phycocyanin.</title>
        <authorList>
            <person name="Pei H."/>
            <person name="Jiang L."/>
        </authorList>
    </citation>
    <scope>NUCLEOTIDE SEQUENCE [LARGE SCALE GENOMIC DNA]</scope>
    <source>
        <strain evidence="2 3">FACHB-351</strain>
    </source>
</reference>
<feature type="transmembrane region" description="Helical" evidence="1">
    <location>
        <begin position="69"/>
        <end position="92"/>
    </location>
</feature>
<name>A0ABT3L734_9CYAN</name>
<evidence type="ECO:0000313" key="3">
    <source>
        <dbReference type="Proteomes" id="UP001526426"/>
    </source>
</evidence>
<keyword evidence="1" id="KW-1133">Transmembrane helix</keyword>